<evidence type="ECO:0000313" key="7">
    <source>
        <dbReference type="Proteomes" id="UP000292452"/>
    </source>
</evidence>
<feature type="transmembrane region" description="Helical" evidence="5">
    <location>
        <begin position="65"/>
        <end position="82"/>
    </location>
</feature>
<evidence type="ECO:0000256" key="4">
    <source>
        <dbReference type="ARBA" id="ARBA00023136"/>
    </source>
</evidence>
<dbReference type="AlphaFoldDB" id="A0A4Q9HV89"/>
<dbReference type="InterPro" id="IPR003339">
    <property type="entry name" value="ABC/ECF_trnsptr_transmembrane"/>
</dbReference>
<dbReference type="Proteomes" id="UP000292452">
    <property type="component" value="Unassembled WGS sequence"/>
</dbReference>
<gene>
    <name evidence="6" type="ORF">EYS09_14015</name>
</gene>
<name>A0A4Q9HV89_STRKA</name>
<dbReference type="PANTHER" id="PTHR33514">
    <property type="entry name" value="PROTEIN ABCI12, CHLOROPLASTIC"/>
    <property type="match status" value="1"/>
</dbReference>
<organism evidence="6 7">
    <name type="scientific">Streptomyces kasugaensis</name>
    <dbReference type="NCBI Taxonomy" id="1946"/>
    <lineage>
        <taxon>Bacteria</taxon>
        <taxon>Bacillati</taxon>
        <taxon>Actinomycetota</taxon>
        <taxon>Actinomycetes</taxon>
        <taxon>Kitasatosporales</taxon>
        <taxon>Streptomycetaceae</taxon>
        <taxon>Streptomyces</taxon>
    </lineage>
</organism>
<keyword evidence="4 5" id="KW-0472">Membrane</keyword>
<accession>A0A4Q9HV89</accession>
<dbReference type="Pfam" id="PF02361">
    <property type="entry name" value="CbiQ"/>
    <property type="match status" value="1"/>
</dbReference>
<evidence type="ECO:0000256" key="1">
    <source>
        <dbReference type="ARBA" id="ARBA00004141"/>
    </source>
</evidence>
<dbReference type="EMBL" id="SIXH01000099">
    <property type="protein sequence ID" value="TBO59076.1"/>
    <property type="molecule type" value="Genomic_DNA"/>
</dbReference>
<evidence type="ECO:0000256" key="3">
    <source>
        <dbReference type="ARBA" id="ARBA00022989"/>
    </source>
</evidence>
<dbReference type="PANTHER" id="PTHR33514:SF13">
    <property type="entry name" value="PROTEIN ABCI12, CHLOROPLASTIC"/>
    <property type="match status" value="1"/>
</dbReference>
<dbReference type="CDD" id="cd16914">
    <property type="entry name" value="EcfT"/>
    <property type="match status" value="1"/>
</dbReference>
<evidence type="ECO:0000256" key="5">
    <source>
        <dbReference type="SAM" id="Phobius"/>
    </source>
</evidence>
<sequence length="218" mass="23168">MRMSLYVPGTSPLHRVPAGWKLAVLLLCGVAVFLTRSATLLGPAAGLALVLLLTVRAPREQLARQLRGPLWILAAVVAVAALTESGHAALVVGLRLVILLLTALSVTLTTRTSELQGVLEVMLRPLDRAGLVNAPAVALAVSLALRFIPEVFQQFQEIREAQAARGLQGSPLALVVPLVIRVLRSAEDIAAAIDARCYPPARSRHPDRDDRLSGKAPG</sequence>
<keyword evidence="7" id="KW-1185">Reference proteome</keyword>
<keyword evidence="2 5" id="KW-0812">Transmembrane</keyword>
<feature type="transmembrane region" description="Helical" evidence="5">
    <location>
        <begin position="20"/>
        <end position="53"/>
    </location>
</feature>
<proteinExistence type="predicted"/>
<dbReference type="GO" id="GO:0005886">
    <property type="term" value="C:plasma membrane"/>
    <property type="evidence" value="ECO:0007669"/>
    <property type="project" value="UniProtKB-ARBA"/>
</dbReference>
<reference evidence="6 7" key="1">
    <citation type="submission" date="2019-02" db="EMBL/GenBank/DDBJ databases">
        <title>Draft Genome Sequence of Streptomyces sp. AM-2504, identified by 16S rRNA comparative analysis as a Streptomyces Kasugaensis strain.</title>
        <authorList>
            <person name="Napolioni V."/>
            <person name="Giuliodori A.M."/>
            <person name="Spurio R."/>
            <person name="Fabbretti A."/>
        </authorList>
    </citation>
    <scope>NUCLEOTIDE SEQUENCE [LARGE SCALE GENOMIC DNA]</scope>
    <source>
        <strain evidence="6 7">AM-2504</strain>
    </source>
</reference>
<comment type="subcellular location">
    <subcellularLocation>
        <location evidence="1">Membrane</location>
        <topology evidence="1">Multi-pass membrane protein</topology>
    </subcellularLocation>
</comment>
<evidence type="ECO:0000313" key="6">
    <source>
        <dbReference type="EMBL" id="TBO59076.1"/>
    </source>
</evidence>
<evidence type="ECO:0000256" key="2">
    <source>
        <dbReference type="ARBA" id="ARBA00022692"/>
    </source>
</evidence>
<comment type="caution">
    <text evidence="6">The sequence shown here is derived from an EMBL/GenBank/DDBJ whole genome shotgun (WGS) entry which is preliminary data.</text>
</comment>
<keyword evidence="3 5" id="KW-1133">Transmembrane helix</keyword>
<protein>
    <submittedName>
        <fullName evidence="6">Energy-coupling factor transporter transmembrane protein EcfT</fullName>
    </submittedName>
</protein>